<sequence>MNKIKFVYDLLGTIKQKENIKGSLNMTGVKGNTKVFEMNNNNGFHIHYSNDLHFHNDSTPNHENKLNKIKFLFGMLNHIKIEKNPESGYTLSLISDKISEDLQELLFEVIDNNIKNIKVENNYIHNNYSTHLKHDNFHKDLSFEKRPDEFHNFMKQLHKSKNFKFQIEVSVNDKYEVKKSTVKIESPQFNMKLNVNVNLS</sequence>
<dbReference type="AlphaFoldDB" id="A0A2T0BQF9"/>
<comment type="caution">
    <text evidence="1">The sequence shown here is derived from an EMBL/GenBank/DDBJ whole genome shotgun (WGS) entry which is preliminary data.</text>
</comment>
<keyword evidence="2" id="KW-1185">Reference proteome</keyword>
<dbReference type="RefSeq" id="WP_106008394.1">
    <property type="nucleotide sequence ID" value="NZ_JALCQO010000007.1"/>
</dbReference>
<dbReference type="Proteomes" id="UP000237798">
    <property type="component" value="Unassembled WGS sequence"/>
</dbReference>
<gene>
    <name evidence="1" type="ORF">CLLU_09040</name>
</gene>
<dbReference type="EMBL" id="PVXP01000008">
    <property type="protein sequence ID" value="PRR86072.1"/>
    <property type="molecule type" value="Genomic_DNA"/>
</dbReference>
<name>A0A2T0BQF9_9CLOT</name>
<dbReference type="OrthoDB" id="1898447at2"/>
<proteinExistence type="predicted"/>
<protein>
    <submittedName>
        <fullName evidence="1">Uncharacterized protein</fullName>
    </submittedName>
</protein>
<evidence type="ECO:0000313" key="2">
    <source>
        <dbReference type="Proteomes" id="UP000237798"/>
    </source>
</evidence>
<organism evidence="1 2">
    <name type="scientific">Clostridium luticellarii</name>
    <dbReference type="NCBI Taxonomy" id="1691940"/>
    <lineage>
        <taxon>Bacteria</taxon>
        <taxon>Bacillati</taxon>
        <taxon>Bacillota</taxon>
        <taxon>Clostridia</taxon>
        <taxon>Eubacteriales</taxon>
        <taxon>Clostridiaceae</taxon>
        <taxon>Clostridium</taxon>
    </lineage>
</organism>
<accession>A0A2T0BQF9</accession>
<evidence type="ECO:0000313" key="1">
    <source>
        <dbReference type="EMBL" id="PRR86072.1"/>
    </source>
</evidence>
<reference evidence="1 2" key="1">
    <citation type="submission" date="2018-03" db="EMBL/GenBank/DDBJ databases">
        <title>Genome sequence of Clostridium luticellarii DSM 29923.</title>
        <authorList>
            <person name="Poehlein A."/>
            <person name="Daniel R."/>
        </authorList>
    </citation>
    <scope>NUCLEOTIDE SEQUENCE [LARGE SCALE GENOMIC DNA]</scope>
    <source>
        <strain evidence="1 2">DSM 29923</strain>
    </source>
</reference>